<keyword evidence="3" id="KW-1185">Reference proteome</keyword>
<feature type="signal peptide" evidence="1">
    <location>
        <begin position="1"/>
        <end position="17"/>
    </location>
</feature>
<evidence type="ECO:0000313" key="2">
    <source>
        <dbReference type="EMBL" id="KAK7014359.1"/>
    </source>
</evidence>
<organism evidence="2 3">
    <name type="scientific">Favolaschia claudopus</name>
    <dbReference type="NCBI Taxonomy" id="2862362"/>
    <lineage>
        <taxon>Eukaryota</taxon>
        <taxon>Fungi</taxon>
        <taxon>Dikarya</taxon>
        <taxon>Basidiomycota</taxon>
        <taxon>Agaricomycotina</taxon>
        <taxon>Agaricomycetes</taxon>
        <taxon>Agaricomycetidae</taxon>
        <taxon>Agaricales</taxon>
        <taxon>Marasmiineae</taxon>
        <taxon>Mycenaceae</taxon>
        <taxon>Favolaschia</taxon>
    </lineage>
</organism>
<dbReference type="AlphaFoldDB" id="A0AAW0ANG4"/>
<keyword evidence="1" id="KW-0732">Signal</keyword>
<sequence length="141" mass="14384">MRFEILLAFALAATTSAASVSSLPAGIVSVAAMKEYIATTDAELTFVGAPIGELGINPLLTTVTVCSTHAGNLCSGPCTVLTGSARCFETPDTACLSATTNIAFCNQAKCKGKCTPLSSCNKYLGDGFCYTPGTNSISLPV</sequence>
<comment type="caution">
    <text evidence="2">The sequence shown here is derived from an EMBL/GenBank/DDBJ whole genome shotgun (WGS) entry which is preliminary data.</text>
</comment>
<dbReference type="Proteomes" id="UP001362999">
    <property type="component" value="Unassembled WGS sequence"/>
</dbReference>
<protein>
    <submittedName>
        <fullName evidence="2">Uncharacterized protein</fullName>
    </submittedName>
</protein>
<accession>A0AAW0ANG4</accession>
<gene>
    <name evidence="2" type="ORF">R3P38DRAFT_2544983</name>
</gene>
<evidence type="ECO:0000313" key="3">
    <source>
        <dbReference type="Proteomes" id="UP001362999"/>
    </source>
</evidence>
<dbReference type="EMBL" id="JAWWNJ010000057">
    <property type="protein sequence ID" value="KAK7014359.1"/>
    <property type="molecule type" value="Genomic_DNA"/>
</dbReference>
<feature type="chain" id="PRO_5043788107" evidence="1">
    <location>
        <begin position="18"/>
        <end position="141"/>
    </location>
</feature>
<proteinExistence type="predicted"/>
<name>A0AAW0ANG4_9AGAR</name>
<evidence type="ECO:0000256" key="1">
    <source>
        <dbReference type="SAM" id="SignalP"/>
    </source>
</evidence>
<reference evidence="2 3" key="1">
    <citation type="journal article" date="2024" name="J Genomics">
        <title>Draft genome sequencing and assembly of Favolaschia claudopus CIRM-BRFM 2984 isolated from oak limbs.</title>
        <authorList>
            <person name="Navarro D."/>
            <person name="Drula E."/>
            <person name="Chaduli D."/>
            <person name="Cazenave R."/>
            <person name="Ahrendt S."/>
            <person name="Wang J."/>
            <person name="Lipzen A."/>
            <person name="Daum C."/>
            <person name="Barry K."/>
            <person name="Grigoriev I.V."/>
            <person name="Favel A."/>
            <person name="Rosso M.N."/>
            <person name="Martin F."/>
        </authorList>
    </citation>
    <scope>NUCLEOTIDE SEQUENCE [LARGE SCALE GENOMIC DNA]</scope>
    <source>
        <strain evidence="2 3">CIRM-BRFM 2984</strain>
    </source>
</reference>